<proteinExistence type="inferred from homology"/>
<evidence type="ECO:0000313" key="5">
    <source>
        <dbReference type="Proteomes" id="UP000683360"/>
    </source>
</evidence>
<evidence type="ECO:0000256" key="1">
    <source>
        <dbReference type="ARBA" id="ARBA00008846"/>
    </source>
</evidence>
<dbReference type="GO" id="GO:0005246">
    <property type="term" value="F:calcium channel regulator activity"/>
    <property type="evidence" value="ECO:0007669"/>
    <property type="project" value="TreeGrafter"/>
</dbReference>
<evidence type="ECO:0000313" key="4">
    <source>
        <dbReference type="EMBL" id="CAG2197914.1"/>
    </source>
</evidence>
<dbReference type="Proteomes" id="UP000683360">
    <property type="component" value="Unassembled WGS sequence"/>
</dbReference>
<dbReference type="SMART" id="SM00174">
    <property type="entry name" value="RHO"/>
    <property type="match status" value="1"/>
</dbReference>
<protein>
    <submittedName>
        <fullName evidence="4">Uncharacterized protein</fullName>
    </submittedName>
</protein>
<keyword evidence="2" id="KW-0597">Phosphoprotein</keyword>
<dbReference type="AlphaFoldDB" id="A0A8S3QMT5"/>
<dbReference type="PROSITE" id="PS51421">
    <property type="entry name" value="RAS"/>
    <property type="match status" value="1"/>
</dbReference>
<dbReference type="EMBL" id="CAJPWZ010000656">
    <property type="protein sequence ID" value="CAG2197914.1"/>
    <property type="molecule type" value="Genomic_DNA"/>
</dbReference>
<organism evidence="4 5">
    <name type="scientific">Mytilus edulis</name>
    <name type="common">Blue mussel</name>
    <dbReference type="NCBI Taxonomy" id="6550"/>
    <lineage>
        <taxon>Eukaryota</taxon>
        <taxon>Metazoa</taxon>
        <taxon>Spiralia</taxon>
        <taxon>Lophotrochozoa</taxon>
        <taxon>Mollusca</taxon>
        <taxon>Bivalvia</taxon>
        <taxon>Autobranchia</taxon>
        <taxon>Pteriomorphia</taxon>
        <taxon>Mytilida</taxon>
        <taxon>Mytiloidea</taxon>
        <taxon>Mytilidae</taxon>
        <taxon>Mytilinae</taxon>
        <taxon>Mytilus</taxon>
    </lineage>
</organism>
<evidence type="ECO:0000256" key="2">
    <source>
        <dbReference type="ARBA" id="ARBA00022553"/>
    </source>
</evidence>
<evidence type="ECO:0000256" key="3">
    <source>
        <dbReference type="SAM" id="MobiDB-lite"/>
    </source>
</evidence>
<feature type="region of interest" description="Disordered" evidence="3">
    <location>
        <begin position="103"/>
        <end position="149"/>
    </location>
</feature>
<reference evidence="4" key="1">
    <citation type="submission" date="2021-03" db="EMBL/GenBank/DDBJ databases">
        <authorList>
            <person name="Bekaert M."/>
        </authorList>
    </citation>
    <scope>NUCLEOTIDE SEQUENCE</scope>
</reference>
<dbReference type="InterPro" id="IPR027417">
    <property type="entry name" value="P-loop_NTPase"/>
</dbReference>
<dbReference type="PRINTS" id="PR00449">
    <property type="entry name" value="RASTRNSFRMNG"/>
</dbReference>
<dbReference type="GO" id="GO:0003924">
    <property type="term" value="F:GTPase activity"/>
    <property type="evidence" value="ECO:0007669"/>
    <property type="project" value="InterPro"/>
</dbReference>
<dbReference type="SMART" id="SM00175">
    <property type="entry name" value="RAB"/>
    <property type="match status" value="1"/>
</dbReference>
<dbReference type="InterPro" id="IPR001806">
    <property type="entry name" value="Small_GTPase"/>
</dbReference>
<dbReference type="Pfam" id="PF00071">
    <property type="entry name" value="Ras"/>
    <property type="match status" value="1"/>
</dbReference>
<dbReference type="SMART" id="SM00173">
    <property type="entry name" value="RAS"/>
    <property type="match status" value="1"/>
</dbReference>
<dbReference type="PANTHER" id="PTHR45775">
    <property type="entry name" value="RAD, GEM/KIR FAMILY MEMBER 2, ISOFORM C"/>
    <property type="match status" value="1"/>
</dbReference>
<dbReference type="PANTHER" id="PTHR45775:SF6">
    <property type="entry name" value="RAD, GEM_KIR FAMILY MEMBER 2, ISOFORM C"/>
    <property type="match status" value="1"/>
</dbReference>
<dbReference type="GO" id="GO:0005886">
    <property type="term" value="C:plasma membrane"/>
    <property type="evidence" value="ECO:0007669"/>
    <property type="project" value="TreeGrafter"/>
</dbReference>
<dbReference type="InterPro" id="IPR051641">
    <property type="entry name" value="RGK_GTP-binding_reg"/>
</dbReference>
<dbReference type="PROSITE" id="PS51419">
    <property type="entry name" value="RAB"/>
    <property type="match status" value="1"/>
</dbReference>
<dbReference type="Gene3D" id="3.40.50.300">
    <property type="entry name" value="P-loop containing nucleotide triphosphate hydrolases"/>
    <property type="match status" value="1"/>
</dbReference>
<gene>
    <name evidence="4" type="ORF">MEDL_12709</name>
</gene>
<dbReference type="SUPFAM" id="SSF52540">
    <property type="entry name" value="P-loop containing nucleoside triphosphate hydrolases"/>
    <property type="match status" value="1"/>
</dbReference>
<name>A0A8S3QMT5_MYTED</name>
<comment type="caution">
    <text evidence="4">The sequence shown here is derived from an EMBL/GenBank/DDBJ whole genome shotgun (WGS) entry which is preliminary data.</text>
</comment>
<dbReference type="OrthoDB" id="5239715at2759"/>
<comment type="similarity">
    <text evidence="1">Belongs to the small GTPase superfamily. RGK family.</text>
</comment>
<keyword evidence="5" id="KW-1185">Reference proteome</keyword>
<dbReference type="GO" id="GO:0005525">
    <property type="term" value="F:GTP binding"/>
    <property type="evidence" value="ECO:0007669"/>
    <property type="project" value="InterPro"/>
</dbReference>
<sequence>MTKHSEKKRSMIQNENFDINVGEYIKPKFTLYPELLIPDGIESRSEPSSRTCSFKDRTRHKNLIETEDLRRRNSLPISTENLLSVSYNDLRDAYKRPIKRVRSFKMTSKGHTNGHEQNKNSRRSSVNPSFVEKDLKRQRFPSDNSDDSAITCSCSSSCSSGYYRVLIIGANGVGKTTLAKRFMTSEYMSSFEIGNDDDDDKMLSVLVDDEESTMEFIDHSEHEEDLDRFPVDAYIVAFSVHDSDSFEVAKQYLQNIRFELFSDRPIILVANKVDLVRKRQISTEEARQIAKDYDCKYIETSAALNHKVDELLVGLLKQIKLKLNPEAIEKATANMIAQDQLEKPSSGKGPKKLLSKLFRKGSKTRSTCDNLFEL</sequence>
<accession>A0A8S3QMT5</accession>